<evidence type="ECO:0000313" key="1">
    <source>
        <dbReference type="EMBL" id="EWG11297.1"/>
    </source>
</evidence>
<organism evidence="1 2">
    <name type="scientific">Cytobacillus firmus DS1</name>
    <dbReference type="NCBI Taxonomy" id="1307436"/>
    <lineage>
        <taxon>Bacteria</taxon>
        <taxon>Bacillati</taxon>
        <taxon>Bacillota</taxon>
        <taxon>Bacilli</taxon>
        <taxon>Bacillales</taxon>
        <taxon>Bacillaceae</taxon>
        <taxon>Cytobacillus</taxon>
    </lineage>
</organism>
<dbReference type="PATRIC" id="fig|1307436.3.peg.2080"/>
<dbReference type="EMBL" id="APVL01000006">
    <property type="protein sequence ID" value="EWG11297.1"/>
    <property type="molecule type" value="Genomic_DNA"/>
</dbReference>
<reference evidence="2" key="1">
    <citation type="submission" date="2013-03" db="EMBL/GenBank/DDBJ databases">
        <title>Draft genome sequence of Bacillus firmus DS1.</title>
        <authorList>
            <person name="Peng D."/>
            <person name="Zhu L."/>
            <person name="Sun M."/>
        </authorList>
    </citation>
    <scope>NUCLEOTIDE SEQUENCE [LARGE SCALE GENOMIC DNA]</scope>
    <source>
        <strain evidence="2">DS1</strain>
    </source>
</reference>
<name>W7L7Q4_CYTFI</name>
<dbReference type="AlphaFoldDB" id="W7L7Q4"/>
<proteinExistence type="predicted"/>
<sequence>MERLLLTMFLPAIQRRHTILFGFPHPSSANGQRAKQFEQNKHAMTETIKRWERRL</sequence>
<reference evidence="1 2" key="2">
    <citation type="journal article" date="2016" name="Sci. Rep.">
        <title>A novel serine protease, Sep1, from Bacillus firmus DS-1 has nematicidal activity and degrades multiple intestinal-associated nematode proteins.</title>
        <authorList>
            <person name="Geng C."/>
            <person name="Nie X."/>
            <person name="Tang Z."/>
            <person name="Zhang Y."/>
            <person name="Lin J."/>
            <person name="Sun M."/>
            <person name="Peng D."/>
        </authorList>
    </citation>
    <scope>NUCLEOTIDE SEQUENCE [LARGE SCALE GENOMIC DNA]</scope>
    <source>
        <strain evidence="1 2">DS1</strain>
    </source>
</reference>
<evidence type="ECO:0000313" key="2">
    <source>
        <dbReference type="Proteomes" id="UP000019270"/>
    </source>
</evidence>
<dbReference type="Proteomes" id="UP000019270">
    <property type="component" value="Unassembled WGS sequence"/>
</dbReference>
<gene>
    <name evidence="1" type="ORF">PBF_09742</name>
</gene>
<accession>W7L7Q4</accession>
<comment type="caution">
    <text evidence="1">The sequence shown here is derived from an EMBL/GenBank/DDBJ whole genome shotgun (WGS) entry which is preliminary data.</text>
</comment>
<protein>
    <submittedName>
        <fullName evidence="1">Uncharacterized protein</fullName>
    </submittedName>
</protein>
<dbReference type="OrthoDB" id="573462at2"/>
<dbReference type="RefSeq" id="WP_160169254.1">
    <property type="nucleotide sequence ID" value="NZ_APVL01000006.1"/>
</dbReference>